<sequence>MGPATKNTAHSITRELQAGATGQTPKRPLFWFNKETGNVKRVATFARFKRLEGWIKLIAIINAEEQRREGACCRQQRKSQQKGDPCSFLQQHNHATRKAIHSQTFESNVCQGGSSPLSEDPSLH</sequence>
<dbReference type="Proteomes" id="UP001181693">
    <property type="component" value="Unassembled WGS sequence"/>
</dbReference>
<comment type="caution">
    <text evidence="2">The sequence shown here is derived from an EMBL/GenBank/DDBJ whole genome shotgun (WGS) entry which is preliminary data.</text>
</comment>
<feature type="region of interest" description="Disordered" evidence="1">
    <location>
        <begin position="71"/>
        <end position="90"/>
    </location>
</feature>
<evidence type="ECO:0000313" key="2">
    <source>
        <dbReference type="EMBL" id="DBA27309.1"/>
    </source>
</evidence>
<keyword evidence="3" id="KW-1185">Reference proteome</keyword>
<protein>
    <submittedName>
        <fullName evidence="2">Uncharacterized protein</fullName>
    </submittedName>
</protein>
<evidence type="ECO:0000256" key="1">
    <source>
        <dbReference type="SAM" id="MobiDB-lite"/>
    </source>
</evidence>
<gene>
    <name evidence="2" type="ORF">GDO54_011471</name>
</gene>
<dbReference type="AlphaFoldDB" id="A0AAV3ALB1"/>
<evidence type="ECO:0000313" key="3">
    <source>
        <dbReference type="Proteomes" id="UP001181693"/>
    </source>
</evidence>
<dbReference type="EMBL" id="DYDO01000004">
    <property type="protein sequence ID" value="DBA27309.1"/>
    <property type="molecule type" value="Genomic_DNA"/>
</dbReference>
<accession>A0AAV3ALB1</accession>
<name>A0AAV3ALB1_PYXAD</name>
<proteinExistence type="predicted"/>
<feature type="compositionally biased region" description="Polar residues" evidence="1">
    <location>
        <begin position="1"/>
        <end position="11"/>
    </location>
</feature>
<reference evidence="2" key="1">
    <citation type="thesis" date="2020" institute="ProQuest LLC" country="789 East Eisenhower Parkway, Ann Arbor, MI, USA">
        <title>Comparative Genomics and Chromosome Evolution.</title>
        <authorList>
            <person name="Mudd A.B."/>
        </authorList>
    </citation>
    <scope>NUCLEOTIDE SEQUENCE</scope>
    <source>
        <strain evidence="2">1538</strain>
        <tissue evidence="2">Blood</tissue>
    </source>
</reference>
<organism evidence="2 3">
    <name type="scientific">Pyxicephalus adspersus</name>
    <name type="common">African bullfrog</name>
    <dbReference type="NCBI Taxonomy" id="30357"/>
    <lineage>
        <taxon>Eukaryota</taxon>
        <taxon>Metazoa</taxon>
        <taxon>Chordata</taxon>
        <taxon>Craniata</taxon>
        <taxon>Vertebrata</taxon>
        <taxon>Euteleostomi</taxon>
        <taxon>Amphibia</taxon>
        <taxon>Batrachia</taxon>
        <taxon>Anura</taxon>
        <taxon>Neobatrachia</taxon>
        <taxon>Ranoidea</taxon>
        <taxon>Pyxicephalidae</taxon>
        <taxon>Pyxicephalinae</taxon>
        <taxon>Pyxicephalus</taxon>
    </lineage>
</organism>
<feature type="region of interest" description="Disordered" evidence="1">
    <location>
        <begin position="1"/>
        <end position="27"/>
    </location>
</feature>